<organism evidence="2 3">
    <name type="scientific">Nostoc linckia FACHB-391</name>
    <dbReference type="NCBI Taxonomy" id="2692906"/>
    <lineage>
        <taxon>Bacteria</taxon>
        <taxon>Bacillati</taxon>
        <taxon>Cyanobacteriota</taxon>
        <taxon>Cyanophyceae</taxon>
        <taxon>Nostocales</taxon>
        <taxon>Nostocaceae</taxon>
        <taxon>Nostoc</taxon>
    </lineage>
</organism>
<evidence type="ECO:0000313" key="3">
    <source>
        <dbReference type="Proteomes" id="UP000604661"/>
    </source>
</evidence>
<accession>A0ABR8F6Y7</accession>
<proteinExistence type="predicted"/>
<name>A0ABR8F6Y7_NOSLI</name>
<feature type="compositionally biased region" description="Gly residues" evidence="1">
    <location>
        <begin position="11"/>
        <end position="33"/>
    </location>
</feature>
<dbReference type="Proteomes" id="UP000604661">
    <property type="component" value="Unassembled WGS sequence"/>
</dbReference>
<feature type="region of interest" description="Disordered" evidence="1">
    <location>
        <begin position="1"/>
        <end position="36"/>
    </location>
</feature>
<reference evidence="2 3" key="1">
    <citation type="journal article" date="2020" name="ISME J.">
        <title>Comparative genomics reveals insights into cyanobacterial evolution and habitat adaptation.</title>
        <authorList>
            <person name="Chen M.Y."/>
            <person name="Teng W.K."/>
            <person name="Zhao L."/>
            <person name="Hu C.X."/>
            <person name="Zhou Y.K."/>
            <person name="Han B.P."/>
            <person name="Song L.R."/>
            <person name="Shu W.S."/>
        </authorList>
    </citation>
    <scope>NUCLEOTIDE SEQUENCE [LARGE SCALE GENOMIC DNA]</scope>
    <source>
        <strain evidence="2 3">FACHB-391</strain>
    </source>
</reference>
<evidence type="ECO:0000256" key="1">
    <source>
        <dbReference type="SAM" id="MobiDB-lite"/>
    </source>
</evidence>
<gene>
    <name evidence="2" type="ORF">H6G95_36490</name>
</gene>
<comment type="caution">
    <text evidence="2">The sequence shown here is derived from an EMBL/GenBank/DDBJ whole genome shotgun (WGS) entry which is preliminary data.</text>
</comment>
<protein>
    <submittedName>
        <fullName evidence="2">Uncharacterized protein</fullName>
    </submittedName>
</protein>
<dbReference type="RefSeq" id="WP_190971560.1">
    <property type="nucleotide sequence ID" value="NZ_JACJTE010000125.1"/>
</dbReference>
<evidence type="ECO:0000313" key="2">
    <source>
        <dbReference type="EMBL" id="MBD2565955.1"/>
    </source>
</evidence>
<sequence>MALRKAETSSGHGGGGVGGRGSVGGVGGVGGWGRSLTPHTQKASYIRALRLTSCHSAVSPNESIALSI</sequence>
<dbReference type="EMBL" id="JACJTE010000125">
    <property type="protein sequence ID" value="MBD2565955.1"/>
    <property type="molecule type" value="Genomic_DNA"/>
</dbReference>
<keyword evidence="3" id="KW-1185">Reference proteome</keyword>